<dbReference type="PROSITE" id="PS52045">
    <property type="entry name" value="NEPROSIN_PEP_CD"/>
    <property type="match status" value="1"/>
</dbReference>
<dbReference type="Pfam" id="PF03080">
    <property type="entry name" value="Neprosin"/>
    <property type="match status" value="1"/>
</dbReference>
<dbReference type="PANTHER" id="PTHR31589">
    <property type="entry name" value="PROTEIN, PUTATIVE (DUF239)-RELATED-RELATED"/>
    <property type="match status" value="1"/>
</dbReference>
<dbReference type="PANTHER" id="PTHR31589:SF221">
    <property type="entry name" value="LIGASE, PUTATIVE (DUF239)-RELATED"/>
    <property type="match status" value="1"/>
</dbReference>
<proteinExistence type="predicted"/>
<feature type="chain" id="PRO_5001573396" description="Neprosin PEP catalytic domain-containing protein" evidence="1">
    <location>
        <begin position="30"/>
        <end position="407"/>
    </location>
</feature>
<dbReference type="InterPro" id="IPR004314">
    <property type="entry name" value="Neprosin"/>
</dbReference>
<evidence type="ECO:0000259" key="2">
    <source>
        <dbReference type="PROSITE" id="PS52045"/>
    </source>
</evidence>
<gene>
    <name evidence="3" type="ORF">EUGRSUZ_J03073</name>
</gene>
<organism evidence="3">
    <name type="scientific">Eucalyptus grandis</name>
    <name type="common">Flooded gum</name>
    <dbReference type="NCBI Taxonomy" id="71139"/>
    <lineage>
        <taxon>Eukaryota</taxon>
        <taxon>Viridiplantae</taxon>
        <taxon>Streptophyta</taxon>
        <taxon>Embryophyta</taxon>
        <taxon>Tracheophyta</taxon>
        <taxon>Spermatophyta</taxon>
        <taxon>Magnoliopsida</taxon>
        <taxon>eudicotyledons</taxon>
        <taxon>Gunneridae</taxon>
        <taxon>Pentapetalae</taxon>
        <taxon>rosids</taxon>
        <taxon>malvids</taxon>
        <taxon>Myrtales</taxon>
        <taxon>Myrtaceae</taxon>
        <taxon>Myrtoideae</taxon>
        <taxon>Eucalypteae</taxon>
        <taxon>Eucalyptus</taxon>
    </lineage>
</organism>
<dbReference type="STRING" id="71139.A0A059AJA8"/>
<feature type="signal peptide" evidence="1">
    <location>
        <begin position="1"/>
        <end position="29"/>
    </location>
</feature>
<dbReference type="Pfam" id="PF14365">
    <property type="entry name" value="Neprosin_AP"/>
    <property type="match status" value="1"/>
</dbReference>
<dbReference type="InterPro" id="IPR053168">
    <property type="entry name" value="Glutamic_endopeptidase"/>
</dbReference>
<feature type="domain" description="Neprosin PEP catalytic" evidence="2">
    <location>
        <begin position="162"/>
        <end position="406"/>
    </location>
</feature>
<dbReference type="InterPro" id="IPR025521">
    <property type="entry name" value="Neprosin_propep"/>
</dbReference>
<dbReference type="InParanoid" id="A0A059AJA8"/>
<evidence type="ECO:0000313" key="3">
    <source>
        <dbReference type="EMBL" id="KCW53839.1"/>
    </source>
</evidence>
<dbReference type="OMA" id="TATEITW"/>
<protein>
    <recommendedName>
        <fullName evidence="2">Neprosin PEP catalytic domain-containing protein</fullName>
    </recommendedName>
</protein>
<evidence type="ECO:0000256" key="1">
    <source>
        <dbReference type="SAM" id="SignalP"/>
    </source>
</evidence>
<sequence>MAMVSPRAHLSKWLVLMITIISTISNGRARARVLGSDDVTGFDKPKGVVKTIESYETREVIDCVDIYKQPAFDHPLLKNHTIQVIFLSFLDLSNLKANGSRSVEGVLNQAWRKYGECPEGTIPIIRPQSHTNRHVIRSNPHLKRLNKSRLGKPLDDHEVRAITSPQDLFVALFYIGQYAIIFTEGSFLGAHATINVWNPVVLDPEATYSQIWLSAGPPEKQNTIEAGYMSDGYMNTGCYNLVCPGFVQTSNKIALGSVLQPVSTYGGQQHHITIDIEKDPSLGRWSLRIQDVDVGYWPQDLFTFLKVVPADTVSWGGEVVNLGQDGRHTSTQMGSGHLPSEGFFGKASFFRHVSIVDGGSTGRDPENLQKQVTKPGCYDLVINEAERSQLGVNFYYGGPGYSAQCEK</sequence>
<dbReference type="Gramene" id="KCW53839">
    <property type="protein sequence ID" value="KCW53839"/>
    <property type="gene ID" value="EUGRSUZ_J03073"/>
</dbReference>
<reference evidence="3" key="1">
    <citation type="submission" date="2013-07" db="EMBL/GenBank/DDBJ databases">
        <title>The genome of Eucalyptus grandis.</title>
        <authorList>
            <person name="Schmutz J."/>
            <person name="Hayes R."/>
            <person name="Myburg A."/>
            <person name="Tuskan G."/>
            <person name="Grattapaglia D."/>
            <person name="Rokhsar D.S."/>
        </authorList>
    </citation>
    <scope>NUCLEOTIDE SEQUENCE</scope>
    <source>
        <tissue evidence="3">Leaf extractions</tissue>
    </source>
</reference>
<dbReference type="EMBL" id="KK198762">
    <property type="protein sequence ID" value="KCW53839.1"/>
    <property type="molecule type" value="Genomic_DNA"/>
</dbReference>
<keyword evidence="1" id="KW-0732">Signal</keyword>
<name>A0A059AJA8_EUCGR</name>
<accession>A0A059AJA8</accession>
<dbReference type="AlphaFoldDB" id="A0A059AJA8"/>